<comment type="caution">
    <text evidence="14">The sequence shown here is derived from an EMBL/GenBank/DDBJ whole genome shotgun (WGS) entry which is preliminary data.</text>
</comment>
<feature type="binding site" evidence="12">
    <location>
        <begin position="42"/>
        <end position="46"/>
    </location>
    <ligand>
        <name>substrate</name>
    </ligand>
</feature>
<keyword evidence="9 12" id="KW-0460">Magnesium</keyword>
<dbReference type="Pfam" id="PF00294">
    <property type="entry name" value="PfkB"/>
    <property type="match status" value="1"/>
</dbReference>
<dbReference type="Proteomes" id="UP000004968">
    <property type="component" value="Unassembled WGS sequence"/>
</dbReference>
<feature type="binding site" evidence="12">
    <location>
        <position position="290"/>
    </location>
    <ligand>
        <name>K(+)</name>
        <dbReference type="ChEBI" id="CHEBI:29103"/>
    </ligand>
</feature>
<keyword evidence="12" id="KW-0963">Cytoplasm</keyword>
<evidence type="ECO:0000256" key="1">
    <source>
        <dbReference type="ARBA" id="ARBA00005380"/>
    </source>
</evidence>
<dbReference type="InterPro" id="IPR011877">
    <property type="entry name" value="Ribokinase"/>
</dbReference>
<organism evidence="14 15">
    <name type="scientific">Hungatella hathewayi DSM 13479</name>
    <dbReference type="NCBI Taxonomy" id="566550"/>
    <lineage>
        <taxon>Bacteria</taxon>
        <taxon>Bacillati</taxon>
        <taxon>Bacillota</taxon>
        <taxon>Clostridia</taxon>
        <taxon>Lachnospirales</taxon>
        <taxon>Lachnospiraceae</taxon>
        <taxon>Hungatella</taxon>
    </lineage>
</organism>
<protein>
    <recommendedName>
        <fullName evidence="3 12">Ribokinase</fullName>
        <shortName evidence="12">RK</shortName>
        <ecNumber evidence="2 12">2.7.1.15</ecNumber>
    </recommendedName>
</protein>
<feature type="binding site" evidence="12">
    <location>
        <begin position="13"/>
        <end position="15"/>
    </location>
    <ligand>
        <name>substrate</name>
    </ligand>
</feature>
<evidence type="ECO:0000256" key="6">
    <source>
        <dbReference type="ARBA" id="ARBA00022741"/>
    </source>
</evidence>
<keyword evidence="8 12" id="KW-0067">ATP-binding</keyword>
<evidence type="ECO:0000256" key="5">
    <source>
        <dbReference type="ARBA" id="ARBA00022723"/>
    </source>
</evidence>
<keyword evidence="7 12" id="KW-0418">Kinase</keyword>
<comment type="subcellular location">
    <subcellularLocation>
        <location evidence="12">Cytoplasm</location>
    </subcellularLocation>
</comment>
<keyword evidence="4 12" id="KW-0808">Transferase</keyword>
<comment type="pathway">
    <text evidence="12">Carbohydrate metabolism; D-ribose degradation; D-ribose 5-phosphate from beta-D-ribopyranose: step 2/2.</text>
</comment>
<evidence type="ECO:0000256" key="2">
    <source>
        <dbReference type="ARBA" id="ARBA00012035"/>
    </source>
</evidence>
<feature type="domain" description="Carbohydrate kinase PfkB" evidence="13">
    <location>
        <begin position="5"/>
        <end position="298"/>
    </location>
</feature>
<comment type="cofactor">
    <cofactor evidence="12">
        <name>Mg(2+)</name>
        <dbReference type="ChEBI" id="CHEBI:18420"/>
    </cofactor>
    <text evidence="12">Requires a divalent cation, most likely magnesium in vivo, as an electrophilic catalyst to aid phosphoryl group transfer. It is the chelate of the metal and the nucleotide that is the actual substrate.</text>
</comment>
<dbReference type="SUPFAM" id="SSF53613">
    <property type="entry name" value="Ribokinase-like"/>
    <property type="match status" value="1"/>
</dbReference>
<evidence type="ECO:0000256" key="11">
    <source>
        <dbReference type="ARBA" id="ARBA00023277"/>
    </source>
</evidence>
<dbReference type="GO" id="GO:0005524">
    <property type="term" value="F:ATP binding"/>
    <property type="evidence" value="ECO:0007669"/>
    <property type="project" value="UniProtKB-UniRule"/>
</dbReference>
<accession>D3A9L0</accession>
<evidence type="ECO:0000256" key="12">
    <source>
        <dbReference type="HAMAP-Rule" id="MF_01987"/>
    </source>
</evidence>
<feature type="binding site" evidence="12">
    <location>
        <position position="251"/>
    </location>
    <ligand>
        <name>K(+)</name>
        <dbReference type="ChEBI" id="CHEBI:29103"/>
    </ligand>
</feature>
<evidence type="ECO:0000256" key="7">
    <source>
        <dbReference type="ARBA" id="ARBA00022777"/>
    </source>
</evidence>
<feature type="binding site" evidence="12">
    <location>
        <begin position="224"/>
        <end position="229"/>
    </location>
    <ligand>
        <name>ATP</name>
        <dbReference type="ChEBI" id="CHEBI:30616"/>
    </ligand>
</feature>
<keyword evidence="10 12" id="KW-0630">Potassium</keyword>
<dbReference type="RefSeq" id="WP_006770838.1">
    <property type="nucleotide sequence ID" value="NZ_GG667608.1"/>
</dbReference>
<reference evidence="14 15" key="1">
    <citation type="submission" date="2010-01" db="EMBL/GenBank/DDBJ databases">
        <authorList>
            <person name="Weinstock G."/>
            <person name="Sodergren E."/>
            <person name="Clifton S."/>
            <person name="Fulton L."/>
            <person name="Fulton B."/>
            <person name="Courtney L."/>
            <person name="Fronick C."/>
            <person name="Harrison M."/>
            <person name="Strong C."/>
            <person name="Farmer C."/>
            <person name="Delahaunty K."/>
            <person name="Markovic C."/>
            <person name="Hall O."/>
            <person name="Minx P."/>
            <person name="Tomlinson C."/>
            <person name="Mitreva M."/>
            <person name="Nelson J."/>
            <person name="Hou S."/>
            <person name="Wollam A."/>
            <person name="Pepin K.H."/>
            <person name="Johnson M."/>
            <person name="Bhonagiri V."/>
            <person name="Nash W.E."/>
            <person name="Warren W."/>
            <person name="Chinwalla A."/>
            <person name="Mardis E.R."/>
            <person name="Wilson R.K."/>
        </authorList>
    </citation>
    <scope>NUCLEOTIDE SEQUENCE [LARGE SCALE GENOMIC DNA]</scope>
    <source>
        <strain evidence="14 15">DSM 13479</strain>
    </source>
</reference>
<dbReference type="InterPro" id="IPR002173">
    <property type="entry name" value="Carboh/pur_kinase_PfkB_CS"/>
</dbReference>
<keyword evidence="11 12" id="KW-0119">Carbohydrate metabolism</keyword>
<feature type="binding site" evidence="12">
    <location>
        <position position="143"/>
    </location>
    <ligand>
        <name>substrate</name>
    </ligand>
</feature>
<keyword evidence="5 12" id="KW-0479">Metal-binding</keyword>
<dbReference type="PANTHER" id="PTHR10584:SF166">
    <property type="entry name" value="RIBOKINASE"/>
    <property type="match status" value="1"/>
</dbReference>
<comment type="function">
    <text evidence="12">Catalyzes the phosphorylation of ribose at O-5 in a reaction requiring ATP and magnesium. The resulting D-ribose-5-phosphate can then be used either for sythesis of nucleotides, histidine, and tryptophan, or as a component of the pentose phosphate pathway.</text>
</comment>
<comment type="caution">
    <text evidence="12">Lacks conserved residue(s) required for the propagation of feature annotation.</text>
</comment>
<feature type="binding site" evidence="12">
    <location>
        <position position="281"/>
    </location>
    <ligand>
        <name>ATP</name>
        <dbReference type="ChEBI" id="CHEBI:30616"/>
    </ligand>
</feature>
<evidence type="ECO:0000256" key="10">
    <source>
        <dbReference type="ARBA" id="ARBA00022958"/>
    </source>
</evidence>
<dbReference type="PROSITE" id="PS00584">
    <property type="entry name" value="PFKB_KINASES_2"/>
    <property type="match status" value="1"/>
</dbReference>
<gene>
    <name evidence="12" type="primary">rbsK</name>
    <name evidence="14" type="ORF">CLOSTHATH_00281</name>
</gene>
<feature type="binding site" evidence="12">
    <location>
        <position position="253"/>
    </location>
    <ligand>
        <name>K(+)</name>
        <dbReference type="ChEBI" id="CHEBI:29103"/>
    </ligand>
</feature>
<comment type="activity regulation">
    <text evidence="12">Activated by a monovalent cation that binds near, but not in, the active site. The most likely occupant of the site in vivo is potassium. Ion binding induces a conformational change that may alter substrate affinity.</text>
</comment>
<dbReference type="PRINTS" id="PR00990">
    <property type="entry name" value="RIBOKINASE"/>
</dbReference>
<feature type="binding site" evidence="12">
    <location>
        <position position="187"/>
    </location>
    <ligand>
        <name>ATP</name>
        <dbReference type="ChEBI" id="CHEBI:30616"/>
    </ligand>
</feature>
<keyword evidence="6 12" id="KW-0547">Nucleotide-binding</keyword>
<evidence type="ECO:0000256" key="8">
    <source>
        <dbReference type="ARBA" id="ARBA00022840"/>
    </source>
</evidence>
<proteinExistence type="inferred from homology"/>
<dbReference type="InterPro" id="IPR011611">
    <property type="entry name" value="PfkB_dom"/>
</dbReference>
<dbReference type="HAMAP" id="MF_01987">
    <property type="entry name" value="Ribokinase"/>
    <property type="match status" value="1"/>
</dbReference>
<dbReference type="EMBL" id="ACIO01000019">
    <property type="protein sequence ID" value="EFD01485.1"/>
    <property type="molecule type" value="Genomic_DNA"/>
</dbReference>
<dbReference type="GeneID" id="93147765"/>
<dbReference type="CDD" id="cd01174">
    <property type="entry name" value="ribokinase"/>
    <property type="match status" value="1"/>
</dbReference>
<dbReference type="PANTHER" id="PTHR10584">
    <property type="entry name" value="SUGAR KINASE"/>
    <property type="match status" value="1"/>
</dbReference>
<comment type="similarity">
    <text evidence="1">Belongs to the carbohydrate kinase pfkB family.</text>
</comment>
<dbReference type="UniPathway" id="UPA00916">
    <property type="reaction ID" value="UER00889"/>
</dbReference>
<feature type="active site" description="Proton acceptor" evidence="12">
    <location>
        <position position="257"/>
    </location>
</feature>
<evidence type="ECO:0000256" key="9">
    <source>
        <dbReference type="ARBA" id="ARBA00022842"/>
    </source>
</evidence>
<comment type="similarity">
    <text evidence="12">Belongs to the carbohydrate kinase PfkB family. Ribokinase subfamily.</text>
</comment>
<evidence type="ECO:0000256" key="3">
    <source>
        <dbReference type="ARBA" id="ARBA00016943"/>
    </source>
</evidence>
<dbReference type="EC" id="2.7.1.15" evidence="2 12"/>
<dbReference type="GO" id="GO:0019303">
    <property type="term" value="P:D-ribose catabolic process"/>
    <property type="evidence" value="ECO:0007669"/>
    <property type="project" value="UniProtKB-UniRule"/>
</dbReference>
<comment type="catalytic activity">
    <reaction evidence="12">
        <text>D-ribose + ATP = D-ribose 5-phosphate + ADP + H(+)</text>
        <dbReference type="Rhea" id="RHEA:13697"/>
        <dbReference type="ChEBI" id="CHEBI:15378"/>
        <dbReference type="ChEBI" id="CHEBI:30616"/>
        <dbReference type="ChEBI" id="CHEBI:47013"/>
        <dbReference type="ChEBI" id="CHEBI:78346"/>
        <dbReference type="ChEBI" id="CHEBI:456216"/>
        <dbReference type="EC" id="2.7.1.15"/>
    </reaction>
</comment>
<evidence type="ECO:0000256" key="4">
    <source>
        <dbReference type="ARBA" id="ARBA00022679"/>
    </source>
</evidence>
<dbReference type="InterPro" id="IPR002139">
    <property type="entry name" value="Ribo/fructo_kinase"/>
</dbReference>
<feature type="binding site" evidence="12">
    <location>
        <begin position="256"/>
        <end position="257"/>
    </location>
    <ligand>
        <name>ATP</name>
        <dbReference type="ChEBI" id="CHEBI:30616"/>
    </ligand>
</feature>
<evidence type="ECO:0000259" key="13">
    <source>
        <dbReference type="Pfam" id="PF00294"/>
    </source>
</evidence>
<evidence type="ECO:0000313" key="14">
    <source>
        <dbReference type="EMBL" id="EFD01485.1"/>
    </source>
</evidence>
<name>D3A9L0_9FIRM</name>
<feature type="binding site" evidence="12">
    <location>
        <position position="292"/>
    </location>
    <ligand>
        <name>K(+)</name>
        <dbReference type="ChEBI" id="CHEBI:29103"/>
    </ligand>
</feature>
<dbReference type="Gene3D" id="3.40.1190.20">
    <property type="match status" value="1"/>
</dbReference>
<dbReference type="GO" id="GO:0004747">
    <property type="term" value="F:ribokinase activity"/>
    <property type="evidence" value="ECO:0007669"/>
    <property type="project" value="UniProtKB-UniRule"/>
</dbReference>
<dbReference type="GO" id="GO:0046872">
    <property type="term" value="F:metal ion binding"/>
    <property type="evidence" value="ECO:0007669"/>
    <property type="project" value="UniProtKB-KW"/>
</dbReference>
<evidence type="ECO:0000313" key="15">
    <source>
        <dbReference type="Proteomes" id="UP000004968"/>
    </source>
</evidence>
<dbReference type="AlphaFoldDB" id="D3A9L0"/>
<comment type="subunit">
    <text evidence="12">Homodimer.</text>
</comment>
<feature type="binding site" evidence="12">
    <location>
        <position position="257"/>
    </location>
    <ligand>
        <name>substrate</name>
    </ligand>
</feature>
<dbReference type="InterPro" id="IPR029056">
    <property type="entry name" value="Ribokinase-like"/>
</dbReference>
<dbReference type="HOGENOM" id="CLU_027634_2_2_9"/>
<sequence>MKKPRILVIGSIFMDLIFHGIPRLAEYGESLSGESYSYVPGGKGANQAAAAARMGADTTLAGCLGCDDNGELLLNNLKAFHINTNHILKAPESQTGLALMLVDSASGRYVSYNVMGGNNLITPGQVEDALNDCHYDMILIQLEMPLETVYRTCEMAAERRIPVFLDAGPAMSIPLSRLSGIFIISPNESETKALTGITVDSNENIRRAAEMLYQRVHPSYVLLKLGERGAFCYDGTDSDFVPAFNDITAVDSTAAGDTFGGAFAAAYCSGSSIHDSVLFANAAAAICVSRRGGQPAIPSYEEVTAFLKVRGIDI</sequence>
<feature type="binding site" evidence="12">
    <location>
        <position position="287"/>
    </location>
    <ligand>
        <name>K(+)</name>
        <dbReference type="ChEBI" id="CHEBI:29103"/>
    </ligand>
</feature>
<dbReference type="GO" id="GO:0005829">
    <property type="term" value="C:cytosol"/>
    <property type="evidence" value="ECO:0007669"/>
    <property type="project" value="TreeGrafter"/>
</dbReference>